<dbReference type="KEGG" id="samb:SAM23877_7311"/>
<evidence type="ECO:0000313" key="1">
    <source>
        <dbReference type="EMBL" id="AKZ60354.1"/>
    </source>
</evidence>
<sequence length="34" mass="4135">MSWPGESYYNFAALVDSRTRLRPIILTCYRRQRN</sequence>
<reference evidence="2" key="1">
    <citation type="journal article" date="2015" name="J. Biotechnol.">
        <title>Complete genome sequence of Streptomyces ambofaciens ATCC 23877, the spiramycin producer.</title>
        <authorList>
            <person name="Thibessard A."/>
            <person name="Haas D."/>
            <person name="Gerbaud C."/>
            <person name="Aigle B."/>
            <person name="Lautru S."/>
            <person name="Pernodet J.L."/>
            <person name="Leblond P."/>
        </authorList>
    </citation>
    <scope>NUCLEOTIDE SEQUENCE [LARGE SCALE GENOMIC DNA]</scope>
    <source>
        <strain evidence="2">ATCC 23877 / 3486 / DSM 40053 / JCM 4204 / NBRC 12836 / NRRL B-2516</strain>
    </source>
</reference>
<accession>A0A0K2B4Z8</accession>
<dbReference type="AlphaFoldDB" id="A0A0K2B4Z8"/>
<dbReference type="Proteomes" id="UP000061018">
    <property type="component" value="Chromosome"/>
</dbReference>
<proteinExistence type="predicted"/>
<dbReference type="EMBL" id="CP012382">
    <property type="protein sequence ID" value="AKZ60354.1"/>
    <property type="molecule type" value="Genomic_DNA"/>
</dbReference>
<organism evidence="1 2">
    <name type="scientific">Streptomyces ambofaciens (strain ATCC 23877 / 3486 / DSM 40053 / JCM 4204 / NBRC 12836 / NRRL B-2516)</name>
    <dbReference type="NCBI Taxonomy" id="278992"/>
    <lineage>
        <taxon>Bacteria</taxon>
        <taxon>Bacillati</taxon>
        <taxon>Actinomycetota</taxon>
        <taxon>Actinomycetes</taxon>
        <taxon>Kitasatosporales</taxon>
        <taxon>Streptomycetaceae</taxon>
        <taxon>Streptomyces</taxon>
    </lineage>
</organism>
<evidence type="ECO:0000313" key="2">
    <source>
        <dbReference type="Proteomes" id="UP000061018"/>
    </source>
</evidence>
<protein>
    <submittedName>
        <fullName evidence="1">Uncharacterized protein</fullName>
    </submittedName>
</protein>
<name>A0A0K2B4Z8_STRA7</name>
<gene>
    <name evidence="1" type="ORF">SAM23877_7311</name>
</gene>